<keyword evidence="3" id="KW-0732">Signal</keyword>
<dbReference type="InterPro" id="IPR018990">
    <property type="entry name" value="Prot_inh_I42_chagasin"/>
</dbReference>
<name>A0A2W5GUH5_9SPHI</name>
<accession>A0A2W5GUH5</accession>
<dbReference type="GO" id="GO:0004869">
    <property type="term" value="F:cysteine-type endopeptidase inhibitor activity"/>
    <property type="evidence" value="ECO:0007669"/>
    <property type="project" value="UniProtKB-KW"/>
</dbReference>
<protein>
    <recommendedName>
        <fullName evidence="4">Proteinase inhibitor I42 chagasin domain-containing protein</fullName>
    </recommendedName>
</protein>
<evidence type="ECO:0000256" key="2">
    <source>
        <dbReference type="ARBA" id="ARBA00022704"/>
    </source>
</evidence>
<feature type="signal peptide" evidence="3">
    <location>
        <begin position="1"/>
        <end position="19"/>
    </location>
</feature>
<feature type="chain" id="PRO_5015926717" description="Proteinase inhibitor I42 chagasin domain-containing protein" evidence="3">
    <location>
        <begin position="20"/>
        <end position="137"/>
    </location>
</feature>
<comment type="caution">
    <text evidence="5">The sequence shown here is derived from an EMBL/GenBank/DDBJ whole genome shotgun (WGS) entry which is preliminary data.</text>
</comment>
<dbReference type="InterPro" id="IPR036331">
    <property type="entry name" value="Chagasin-like_sf"/>
</dbReference>
<dbReference type="AlphaFoldDB" id="A0A2W5GUH5"/>
<feature type="domain" description="Proteinase inhibitor I42 chagasin" evidence="4">
    <location>
        <begin position="45"/>
        <end position="132"/>
    </location>
</feature>
<dbReference type="Proteomes" id="UP000249645">
    <property type="component" value="Unassembled WGS sequence"/>
</dbReference>
<evidence type="ECO:0000313" key="5">
    <source>
        <dbReference type="EMBL" id="PZP49506.1"/>
    </source>
</evidence>
<dbReference type="EMBL" id="QFOI01000108">
    <property type="protein sequence ID" value="PZP49506.1"/>
    <property type="molecule type" value="Genomic_DNA"/>
</dbReference>
<dbReference type="Pfam" id="PF09394">
    <property type="entry name" value="Inhibitor_I42"/>
    <property type="match status" value="1"/>
</dbReference>
<evidence type="ECO:0000256" key="1">
    <source>
        <dbReference type="ARBA" id="ARBA00022690"/>
    </source>
</evidence>
<gene>
    <name evidence="5" type="ORF">DI598_07655</name>
</gene>
<sequence>MMKNIHVSFLLTIITFLVACNTTNTKDNKSKTVQLSLMDSNSKVVNNKDSFTIDLNASVGQGFSWQLADSSFEKNVHYLGQTFENQPGGKDGSDGIQHFKFQAIEKGQTTLNFIYVQPFNKPYPKDSKTKQFPITIK</sequence>
<evidence type="ECO:0000313" key="6">
    <source>
        <dbReference type="Proteomes" id="UP000249645"/>
    </source>
</evidence>
<keyword evidence="1" id="KW-0646">Protease inhibitor</keyword>
<proteinExistence type="predicted"/>
<organism evidence="5 6">
    <name type="scientific">Pseudopedobacter saltans</name>
    <dbReference type="NCBI Taxonomy" id="151895"/>
    <lineage>
        <taxon>Bacteria</taxon>
        <taxon>Pseudomonadati</taxon>
        <taxon>Bacteroidota</taxon>
        <taxon>Sphingobacteriia</taxon>
        <taxon>Sphingobacteriales</taxon>
        <taxon>Sphingobacteriaceae</taxon>
        <taxon>Pseudopedobacter</taxon>
    </lineage>
</organism>
<dbReference type="PROSITE" id="PS51257">
    <property type="entry name" value="PROKAR_LIPOPROTEIN"/>
    <property type="match status" value="1"/>
</dbReference>
<keyword evidence="2" id="KW-0789">Thiol protease inhibitor</keyword>
<dbReference type="SUPFAM" id="SSF141066">
    <property type="entry name" value="ICP-like"/>
    <property type="match status" value="1"/>
</dbReference>
<evidence type="ECO:0000256" key="3">
    <source>
        <dbReference type="SAM" id="SignalP"/>
    </source>
</evidence>
<dbReference type="Gene3D" id="2.60.40.2020">
    <property type="match status" value="1"/>
</dbReference>
<evidence type="ECO:0000259" key="4">
    <source>
        <dbReference type="Pfam" id="PF09394"/>
    </source>
</evidence>
<reference evidence="5 6" key="1">
    <citation type="submission" date="2017-11" db="EMBL/GenBank/DDBJ databases">
        <title>Infants hospitalized years apart are colonized by the same room-sourced microbial strains.</title>
        <authorList>
            <person name="Brooks B."/>
            <person name="Olm M.R."/>
            <person name="Firek B.A."/>
            <person name="Baker R."/>
            <person name="Thomas B.C."/>
            <person name="Morowitz M.J."/>
            <person name="Banfield J.F."/>
        </authorList>
    </citation>
    <scope>NUCLEOTIDE SEQUENCE [LARGE SCALE GENOMIC DNA]</scope>
    <source>
        <strain evidence="5">S2_009_000_R2_76</strain>
    </source>
</reference>